<dbReference type="Gene3D" id="2.60.40.2480">
    <property type="entry name" value="Periplasmic metal-binding protein Tp34-type"/>
    <property type="match status" value="1"/>
</dbReference>
<sequence length="359" mass="38469">MRRRRFLALGSLASSALLAGCVSDTTDDATTEPPATTAPATTPATTAEKPDGVYVQSFEEQMAMQGTTTVGDYTVALLFTVPHTFWTLVNRDVSKTEKTAEDDIHLMAVVWDDETDTVVPAAAVSVELERGEFLQQEVLYPMLSQPMGSHYGDNFALDGDGTYDATVSIGAVAARKTGAFEGRFEDVESAEMTVEFTEETRARVGATPIEEAGEPGALAPRDTSYPKSIVPAPDDLPGTVRGTAAIDDAYYVVTDLASAERVGEPDQAYLAVSARTRYNGYELSSMALDATLVRDGETLYDDTLSRTLSPDLGLHLSAAVPSVESGDELTLSVRQPPQVGRHEGYETAFLDTESVTLTL</sequence>
<dbReference type="InterPro" id="IPR038482">
    <property type="entry name" value="Tp34-type_sf"/>
</dbReference>
<dbReference type="RefSeq" id="WP_353633672.1">
    <property type="nucleotide sequence ID" value="NZ_CP159204.1"/>
</dbReference>
<proteinExistence type="predicted"/>
<accession>A0AAU8C9K5</accession>
<dbReference type="InterPro" id="IPR055774">
    <property type="entry name" value="DUF7350"/>
</dbReference>
<feature type="region of interest" description="Disordered" evidence="1">
    <location>
        <begin position="25"/>
        <end position="48"/>
    </location>
</feature>
<dbReference type="AlphaFoldDB" id="A0AAU8C9K5"/>
<evidence type="ECO:0000259" key="2">
    <source>
        <dbReference type="Pfam" id="PF24041"/>
    </source>
</evidence>
<evidence type="ECO:0000313" key="3">
    <source>
        <dbReference type="EMBL" id="XCF15640.1"/>
    </source>
</evidence>
<feature type="region of interest" description="Disordered" evidence="1">
    <location>
        <begin position="212"/>
        <end position="236"/>
    </location>
</feature>
<name>A0AAU8C9K5_9EURY</name>
<dbReference type="GeneID" id="91109548"/>
<dbReference type="KEGG" id="hanx:ABSL23_10330"/>
<gene>
    <name evidence="3" type="ORF">ABSL23_10330</name>
</gene>
<protein>
    <submittedName>
        <fullName evidence="3">Iron transporter</fullName>
    </submittedName>
</protein>
<dbReference type="PROSITE" id="PS51257">
    <property type="entry name" value="PROKAR_LIPOPROTEIN"/>
    <property type="match status" value="1"/>
</dbReference>
<feature type="compositionally biased region" description="Low complexity" evidence="1">
    <location>
        <begin position="31"/>
        <end position="47"/>
    </location>
</feature>
<dbReference type="Pfam" id="PF24041">
    <property type="entry name" value="DUF7350"/>
    <property type="match status" value="1"/>
</dbReference>
<evidence type="ECO:0000256" key="1">
    <source>
        <dbReference type="SAM" id="MobiDB-lite"/>
    </source>
</evidence>
<dbReference type="EMBL" id="CP159204">
    <property type="protein sequence ID" value="XCF15640.1"/>
    <property type="molecule type" value="Genomic_DNA"/>
</dbReference>
<organism evidence="3">
    <name type="scientific">Halobacterium sp. NMX12-1</name>
    <dbReference type="NCBI Taxonomy" id="3166650"/>
    <lineage>
        <taxon>Archaea</taxon>
        <taxon>Methanobacteriati</taxon>
        <taxon>Methanobacteriota</taxon>
        <taxon>Stenosarchaea group</taxon>
        <taxon>Halobacteria</taxon>
        <taxon>Halobacteriales</taxon>
        <taxon>Halobacteriaceae</taxon>
        <taxon>Halobacterium</taxon>
    </lineage>
</organism>
<feature type="domain" description="DUF7350" evidence="2">
    <location>
        <begin position="234"/>
        <end position="358"/>
    </location>
</feature>
<reference evidence="3" key="1">
    <citation type="submission" date="2024-06" db="EMBL/GenBank/DDBJ databases">
        <title>Genome Sequence of an extremely halophilic archaeon isolated from Permian era halite, Salado Formation, Carlsbad, New Mexico: Halobacterium sp. strain NMX12-1.</title>
        <authorList>
            <person name="Sotoa L."/>
            <person name="DasSarma P."/>
            <person name="Anton B.P."/>
            <person name="Vincze T."/>
            <person name="Verma I."/>
            <person name="Eralp B."/>
            <person name="Powers D.W."/>
            <person name="Dozier B.L."/>
            <person name="Roberts R.J."/>
            <person name="DasSarma S."/>
        </authorList>
    </citation>
    <scope>NUCLEOTIDE SEQUENCE</scope>
    <source>
        <strain evidence="3">NMX12-1</strain>
    </source>
</reference>